<evidence type="ECO:0000313" key="2">
    <source>
        <dbReference type="Proteomes" id="UP001271591"/>
    </source>
</evidence>
<evidence type="ECO:0000313" key="1">
    <source>
        <dbReference type="EMBL" id="MDW9353704.1"/>
    </source>
</evidence>
<name>A0AAP6EDC4_ECOLX</name>
<comment type="caution">
    <text evidence="1">The sequence shown here is derived from an EMBL/GenBank/DDBJ whole genome shotgun (WGS) entry which is preliminary data.</text>
</comment>
<proteinExistence type="predicted"/>
<gene>
    <name evidence="1" type="ORF">R8G00_30325</name>
</gene>
<accession>A0AAP6EDC4</accession>
<reference evidence="1" key="1">
    <citation type="submission" date="2023-10" db="EMBL/GenBank/DDBJ databases">
        <title>Draft Genome Sequence of a Shiga toxin-producing Escherichia coli strain from deer meat showing an IS-element integration in the B-subunit of the Shiga toxin Stx2b gene.</title>
        <authorList>
            <person name="Projahn M."/>
            <person name="Borowiak M."/>
        </authorList>
    </citation>
    <scope>NUCLEOTIDE SEQUENCE</scope>
    <source>
        <strain evidence="1">BfR-EC-18960</strain>
    </source>
</reference>
<dbReference type="EMBL" id="JAWPMK010000007">
    <property type="protein sequence ID" value="MDW9353704.1"/>
    <property type="molecule type" value="Genomic_DNA"/>
</dbReference>
<sequence length="91" mass="10602">MSQYRLTGKSASRSYELLVGWDTPLSRFFLVIEPELDEPVYSNIYEKDPSSLTLEFFQSVLERYGIENVSLLPGHESGLYEKLHDDRRNNN</sequence>
<dbReference type="Proteomes" id="UP001271591">
    <property type="component" value="Unassembled WGS sequence"/>
</dbReference>
<protein>
    <submittedName>
        <fullName evidence="1">Uncharacterized protein</fullName>
    </submittedName>
</protein>
<organism evidence="1 2">
    <name type="scientific">Escherichia coli</name>
    <dbReference type="NCBI Taxonomy" id="562"/>
    <lineage>
        <taxon>Bacteria</taxon>
        <taxon>Pseudomonadati</taxon>
        <taxon>Pseudomonadota</taxon>
        <taxon>Gammaproteobacteria</taxon>
        <taxon>Enterobacterales</taxon>
        <taxon>Enterobacteriaceae</taxon>
        <taxon>Escherichia</taxon>
    </lineage>
</organism>
<dbReference type="RefSeq" id="WP_000085132.1">
    <property type="nucleotide sequence ID" value="NZ_BFNV01000208.1"/>
</dbReference>
<dbReference type="AlphaFoldDB" id="A0AAP6EDC4"/>